<feature type="domain" description="NmrA-like" evidence="5">
    <location>
        <begin position="5"/>
        <end position="287"/>
    </location>
</feature>
<dbReference type="InterPro" id="IPR002018">
    <property type="entry name" value="CarbesteraseB"/>
</dbReference>
<dbReference type="GO" id="GO:0052689">
    <property type="term" value="F:carboxylic ester hydrolase activity"/>
    <property type="evidence" value="ECO:0007669"/>
    <property type="project" value="TreeGrafter"/>
</dbReference>
<proteinExistence type="inferred from homology"/>
<dbReference type="InterPro" id="IPR050654">
    <property type="entry name" value="AChE-related_enzymes"/>
</dbReference>
<dbReference type="SUPFAM" id="SSF51735">
    <property type="entry name" value="NAD(P)-binding Rossmann-fold domains"/>
    <property type="match status" value="1"/>
</dbReference>
<evidence type="ECO:0000256" key="1">
    <source>
        <dbReference type="ARBA" id="ARBA00005964"/>
    </source>
</evidence>
<comment type="caution">
    <text evidence="6">The sequence shown here is derived from an EMBL/GenBank/DDBJ whole genome shotgun (WGS) entry which is preliminary data.</text>
</comment>
<dbReference type="InterPro" id="IPR036291">
    <property type="entry name" value="NAD(P)-bd_dom_sf"/>
</dbReference>
<comment type="similarity">
    <text evidence="1 3">Belongs to the type-B carboxylesterase/lipase family.</text>
</comment>
<protein>
    <recommendedName>
        <fullName evidence="3">Carboxylic ester hydrolase</fullName>
        <ecNumber evidence="3">3.1.1.-</ecNumber>
    </recommendedName>
</protein>
<evidence type="ECO:0000259" key="4">
    <source>
        <dbReference type="Pfam" id="PF00135"/>
    </source>
</evidence>
<dbReference type="Pfam" id="PF05368">
    <property type="entry name" value="NmrA"/>
    <property type="match status" value="1"/>
</dbReference>
<dbReference type="InterPro" id="IPR029058">
    <property type="entry name" value="AB_hydrolase_fold"/>
</dbReference>
<evidence type="ECO:0000313" key="7">
    <source>
        <dbReference type="Proteomes" id="UP000283569"/>
    </source>
</evidence>
<dbReference type="SUPFAM" id="SSF53474">
    <property type="entry name" value="alpha/beta-Hydrolases"/>
    <property type="match status" value="1"/>
</dbReference>
<dbReference type="Pfam" id="PF00135">
    <property type="entry name" value="COesterase"/>
    <property type="match status" value="1"/>
</dbReference>
<dbReference type="InterPro" id="IPR008030">
    <property type="entry name" value="NmrA-like"/>
</dbReference>
<dbReference type="PANTHER" id="PTHR43918">
    <property type="entry name" value="ACETYLCHOLINESTERASE"/>
    <property type="match status" value="1"/>
</dbReference>
<evidence type="ECO:0000256" key="2">
    <source>
        <dbReference type="ARBA" id="ARBA00022801"/>
    </source>
</evidence>
<feature type="domain" description="Carboxylesterase type B" evidence="4">
    <location>
        <begin position="298"/>
        <end position="577"/>
    </location>
</feature>
<dbReference type="InterPro" id="IPR019826">
    <property type="entry name" value="Carboxylesterase_B_AS"/>
</dbReference>
<dbReference type="PANTHER" id="PTHR43918:SF4">
    <property type="entry name" value="CARBOXYLIC ESTER HYDROLASE"/>
    <property type="match status" value="1"/>
</dbReference>
<gene>
    <name evidence="6" type="ORF">BFJ72_g3142</name>
</gene>
<dbReference type="AlphaFoldDB" id="A0A420TVG0"/>
<dbReference type="EC" id="3.1.1.-" evidence="3"/>
<name>A0A420TVG0_GIBIN</name>
<evidence type="ECO:0000256" key="3">
    <source>
        <dbReference type="RuleBase" id="RU361235"/>
    </source>
</evidence>
<dbReference type="Gene3D" id="3.90.25.10">
    <property type="entry name" value="UDP-galactose 4-epimerase, domain 1"/>
    <property type="match status" value="1"/>
</dbReference>
<dbReference type="CDD" id="cd05251">
    <property type="entry name" value="NmrA_like_SDR_a"/>
    <property type="match status" value="1"/>
</dbReference>
<dbReference type="PROSITE" id="PS00122">
    <property type="entry name" value="CARBOXYLESTERASE_B_1"/>
    <property type="match status" value="1"/>
</dbReference>
<reference evidence="6 7" key="1">
    <citation type="journal article" date="2018" name="Sci. Rep.">
        <title>Characterisation of pathogen-specific regions and novel effector candidates in Fusarium oxysporum f. sp. cepae.</title>
        <authorList>
            <person name="Armitage A.D."/>
            <person name="Taylor A."/>
            <person name="Sobczyk M.K."/>
            <person name="Baxter L."/>
            <person name="Greenfield B.P."/>
            <person name="Bates H.J."/>
            <person name="Wilson F."/>
            <person name="Jackson A.C."/>
            <person name="Ott S."/>
            <person name="Harrison R.J."/>
            <person name="Clarkson J.P."/>
        </authorList>
    </citation>
    <scope>NUCLEOTIDE SEQUENCE [LARGE SCALE GENOMIC DNA]</scope>
    <source>
        <strain evidence="6 7">Fp_A8</strain>
    </source>
</reference>
<evidence type="ECO:0000259" key="5">
    <source>
        <dbReference type="Pfam" id="PF05368"/>
    </source>
</evidence>
<dbReference type="Proteomes" id="UP000283569">
    <property type="component" value="Unassembled WGS sequence"/>
</dbReference>
<sequence length="629" mass="70155">MTQDKKTVVVVGATGLQGGSVVRTLAKSLDRYSIRGLTRNVSSPKAEALKGLGIEVHQADVDNPESLRRAFEGANAIFAMTDFWQHMSAAKEEEQGKRIMDIAADLPHLEQIIWASLPDAKSISDGKYPHVYHWQSKAAVTDYIRTEKPALWKKTTAVLFPNYFENCLTQPRTYLPIKQDDGTYLRSFVLPETTPLPNVAISDTGKLIQYILDHPDECLEKEIAFYSEAISEGEKIKSMASAYGIDIRYNELSSEEFQSMLKSKMDDICALDFTEQLLIFRDFGMIYARPEFVQANKLSNQVDAFLGVPYAEPPIGPLRFLPPQPLKSSKLVNKVDINNATEFSPVCYQFNYRTVLGEATLPRTEESEDCLTLNLYVPIRAACDRLLPVFIWSFGGAFAEGGGSVPLYDPTNFVAENKDIIVVTWNYRLNIFGFPNSPALDAQNLGLRDQRAALEWLRDNIADFGGDPTRMVLGGQSAGADAGHAMLYSHSKDPIISAIAMQSGSVQVIGAASDNADAEFIRVAETVGCRDRANRAKELACMRRIDAHRLKHAVSNKTVNYFGSPPGGSPMIDNVTLFTLAEYMHRGHKGKFAKVVSTSKPRLAHLRTDMMFLYSLRLWELWMLKETAY</sequence>
<dbReference type="EMBL" id="MRDB01000008">
    <property type="protein sequence ID" value="RKL45597.1"/>
    <property type="molecule type" value="Genomic_DNA"/>
</dbReference>
<dbReference type="Gene3D" id="3.40.50.1820">
    <property type="entry name" value="alpha/beta hydrolase"/>
    <property type="match status" value="1"/>
</dbReference>
<dbReference type="InterPro" id="IPR019819">
    <property type="entry name" value="Carboxylesterase_B_CS"/>
</dbReference>
<keyword evidence="2 3" id="KW-0378">Hydrolase</keyword>
<dbReference type="PROSITE" id="PS00941">
    <property type="entry name" value="CARBOXYLESTERASE_B_2"/>
    <property type="match status" value="1"/>
</dbReference>
<dbReference type="Gene3D" id="3.40.50.720">
    <property type="entry name" value="NAD(P)-binding Rossmann-like Domain"/>
    <property type="match status" value="1"/>
</dbReference>
<accession>A0A420TVG0</accession>
<organism evidence="6 7">
    <name type="scientific">Gibberella intermedia</name>
    <name type="common">Bulb rot disease fungus</name>
    <name type="synonym">Fusarium proliferatum</name>
    <dbReference type="NCBI Taxonomy" id="948311"/>
    <lineage>
        <taxon>Eukaryota</taxon>
        <taxon>Fungi</taxon>
        <taxon>Dikarya</taxon>
        <taxon>Ascomycota</taxon>
        <taxon>Pezizomycotina</taxon>
        <taxon>Sordariomycetes</taxon>
        <taxon>Hypocreomycetidae</taxon>
        <taxon>Hypocreales</taxon>
        <taxon>Nectriaceae</taxon>
        <taxon>Fusarium</taxon>
        <taxon>Fusarium fujikuroi species complex</taxon>
    </lineage>
</organism>
<evidence type="ECO:0000313" key="6">
    <source>
        <dbReference type="EMBL" id="RKL45597.1"/>
    </source>
</evidence>